<dbReference type="AlphaFoldDB" id="S7MRW0"/>
<feature type="region of interest" description="Disordered" evidence="1">
    <location>
        <begin position="1"/>
        <end position="25"/>
    </location>
</feature>
<keyword evidence="3" id="KW-1185">Reference proteome</keyword>
<dbReference type="Proteomes" id="UP000052978">
    <property type="component" value="Unassembled WGS sequence"/>
</dbReference>
<name>S7MRW0_MYOBR</name>
<reference evidence="2 3" key="1">
    <citation type="journal article" date="2013" name="Nat. Commun.">
        <title>Genome analysis reveals insights into physiology and longevity of the Brandt's bat Myotis brandtii.</title>
        <authorList>
            <person name="Seim I."/>
            <person name="Fang X."/>
            <person name="Xiong Z."/>
            <person name="Lobanov A.V."/>
            <person name="Huang Z."/>
            <person name="Ma S."/>
            <person name="Feng Y."/>
            <person name="Turanov A.A."/>
            <person name="Zhu Y."/>
            <person name="Lenz T.L."/>
            <person name="Gerashchenko M.V."/>
            <person name="Fan D."/>
            <person name="Hee Yim S."/>
            <person name="Yao X."/>
            <person name="Jordan D."/>
            <person name="Xiong Y."/>
            <person name="Ma Y."/>
            <person name="Lyapunov A.N."/>
            <person name="Chen G."/>
            <person name="Kulakova O.I."/>
            <person name="Sun Y."/>
            <person name="Lee S.G."/>
            <person name="Bronson R.T."/>
            <person name="Moskalev A.A."/>
            <person name="Sunyaev S.R."/>
            <person name="Zhang G."/>
            <person name="Krogh A."/>
            <person name="Wang J."/>
            <person name="Gladyshev V.N."/>
        </authorList>
    </citation>
    <scope>NUCLEOTIDE SEQUENCE [LARGE SCALE GENOMIC DNA]</scope>
</reference>
<sequence>MGAVVSLRGHLPLGGGSSRNYQASHSTCLRRELPQLSSGQLQPCLAPAGFPNVGHSKPRERSDYLAIPSENKENSVVPVEE</sequence>
<organism evidence="2 3">
    <name type="scientific">Myotis brandtii</name>
    <name type="common">Brandt's bat</name>
    <dbReference type="NCBI Taxonomy" id="109478"/>
    <lineage>
        <taxon>Eukaryota</taxon>
        <taxon>Metazoa</taxon>
        <taxon>Chordata</taxon>
        <taxon>Craniata</taxon>
        <taxon>Vertebrata</taxon>
        <taxon>Euteleostomi</taxon>
        <taxon>Mammalia</taxon>
        <taxon>Eutheria</taxon>
        <taxon>Laurasiatheria</taxon>
        <taxon>Chiroptera</taxon>
        <taxon>Yangochiroptera</taxon>
        <taxon>Vespertilionidae</taxon>
        <taxon>Myotis</taxon>
    </lineage>
</organism>
<proteinExistence type="predicted"/>
<dbReference type="EMBL" id="KE161970">
    <property type="protein sequence ID" value="EPQ06190.1"/>
    <property type="molecule type" value="Genomic_DNA"/>
</dbReference>
<protein>
    <submittedName>
        <fullName evidence="2">Uncharacterized protein</fullName>
    </submittedName>
</protein>
<evidence type="ECO:0000256" key="1">
    <source>
        <dbReference type="SAM" id="MobiDB-lite"/>
    </source>
</evidence>
<evidence type="ECO:0000313" key="2">
    <source>
        <dbReference type="EMBL" id="EPQ06190.1"/>
    </source>
</evidence>
<accession>S7MRW0</accession>
<dbReference type="eggNOG" id="ENOG502QWH0">
    <property type="taxonomic scope" value="Eukaryota"/>
</dbReference>
<gene>
    <name evidence="2" type="ORF">D623_10028112</name>
</gene>
<evidence type="ECO:0000313" key="3">
    <source>
        <dbReference type="Proteomes" id="UP000052978"/>
    </source>
</evidence>